<reference evidence="11" key="1">
    <citation type="journal article" date="2014" name="Int. J. Syst. Evol. Microbiol.">
        <title>Complete genome sequence of Corynebacterium casei LMG S-19264T (=DSM 44701T), isolated from a smear-ripened cheese.</title>
        <authorList>
            <consortium name="US DOE Joint Genome Institute (JGI-PGF)"/>
            <person name="Walter F."/>
            <person name="Albersmeier A."/>
            <person name="Kalinowski J."/>
            <person name="Ruckert C."/>
        </authorList>
    </citation>
    <scope>NUCLEOTIDE SEQUENCE</scope>
    <source>
        <strain evidence="11">CGMCC 1.15493</strain>
    </source>
</reference>
<feature type="region of interest" description="Disordered" evidence="7">
    <location>
        <begin position="664"/>
        <end position="683"/>
    </location>
</feature>
<dbReference type="GO" id="GO:0005886">
    <property type="term" value="C:plasma membrane"/>
    <property type="evidence" value="ECO:0007669"/>
    <property type="project" value="UniProtKB-SubCell"/>
</dbReference>
<evidence type="ECO:0000256" key="3">
    <source>
        <dbReference type="ARBA" id="ARBA00022692"/>
    </source>
</evidence>
<proteinExistence type="predicted"/>
<dbReference type="PANTHER" id="PTHR32309:SF13">
    <property type="entry name" value="FERRIC ENTEROBACTIN TRANSPORT PROTEIN FEPE"/>
    <property type="match status" value="1"/>
</dbReference>
<feature type="transmembrane region" description="Helical" evidence="8">
    <location>
        <begin position="426"/>
        <end position="451"/>
    </location>
</feature>
<feature type="domain" description="Polysaccharide chain length determinant N-terminal" evidence="9">
    <location>
        <begin position="8"/>
        <end position="93"/>
    </location>
</feature>
<feature type="compositionally biased region" description="Basic and acidic residues" evidence="7">
    <location>
        <begin position="664"/>
        <end position="674"/>
    </location>
</feature>
<feature type="domain" description="Tyrosine-protein kinase G-rich" evidence="10">
    <location>
        <begin position="373"/>
        <end position="442"/>
    </location>
</feature>
<dbReference type="PANTHER" id="PTHR32309">
    <property type="entry name" value="TYROSINE-PROTEIN KINASE"/>
    <property type="match status" value="1"/>
</dbReference>
<evidence type="ECO:0000256" key="7">
    <source>
        <dbReference type="SAM" id="MobiDB-lite"/>
    </source>
</evidence>
<feature type="region of interest" description="Disordered" evidence="7">
    <location>
        <begin position="540"/>
        <end position="614"/>
    </location>
</feature>
<comment type="caution">
    <text evidence="11">The sequence shown here is derived from an EMBL/GenBank/DDBJ whole genome shotgun (WGS) entry which is preliminary data.</text>
</comment>
<dbReference type="GO" id="GO:0004713">
    <property type="term" value="F:protein tyrosine kinase activity"/>
    <property type="evidence" value="ECO:0007669"/>
    <property type="project" value="TreeGrafter"/>
</dbReference>
<dbReference type="InterPro" id="IPR003856">
    <property type="entry name" value="LPS_length_determ_N"/>
</dbReference>
<dbReference type="Pfam" id="PF02706">
    <property type="entry name" value="Wzz"/>
    <property type="match status" value="1"/>
</dbReference>
<evidence type="ECO:0000259" key="9">
    <source>
        <dbReference type="Pfam" id="PF02706"/>
    </source>
</evidence>
<feature type="coiled-coil region" evidence="6">
    <location>
        <begin position="326"/>
        <end position="391"/>
    </location>
</feature>
<organism evidence="11 12">
    <name type="scientific">Aureimonas glaciei</name>
    <dbReference type="NCBI Taxonomy" id="1776957"/>
    <lineage>
        <taxon>Bacteria</taxon>
        <taxon>Pseudomonadati</taxon>
        <taxon>Pseudomonadota</taxon>
        <taxon>Alphaproteobacteria</taxon>
        <taxon>Hyphomicrobiales</taxon>
        <taxon>Aurantimonadaceae</taxon>
        <taxon>Aureimonas</taxon>
    </lineage>
</organism>
<evidence type="ECO:0000256" key="4">
    <source>
        <dbReference type="ARBA" id="ARBA00022989"/>
    </source>
</evidence>
<sequence length="710" mass="75001">MIDPVYVAKAVWNSKLLIVATTILGLGLAVALAISTPKRYTATTQILMDPRDLKVVANEITPNGLPSEGTLALVESQTAVIMSSNILSRVIAKADLEADPEFNGTSVGGLSGWLPPALTSLFAGTDAAQGDREYRTLERLRRAMTVSREAKSFVINLSVESTDPEKAARIANLTSEVFIAEQGRVQSDTARRATDSLSSRLAELRQSVVRAESAVEDYKSQNALIGVGGRLVDDEYITRTNDRLARARGDITALRVKADSMRSASVEDVVRGTLPEELASEALVRLRQTYAELAQQQAVLGTKLGPRHPQRIASEGALTASRQAIAGELQRIVAAAQTELARAEATERDLTAQLDELKDKQVTTSGAFVKLRELEREVDASRAVYEAFLLRARETGEQESLNTANVRVISEATPPLLPSSLSRKTVVVAGGLLGFLAGIGIAGLAAMFRLLRAVFADRRRQRTSRWGEGTDAPGAAMRAPVPAAPVNAAVMPAAPVPAVPTPAAVIPASETPVAAVPVPAAAPMPAAAIHADGLATTVMPPTTVVPGTRADAAEPRSPADTADVADPIPAGVEEPRIADAIAPSAPTPSDESATRRSDHAGAPGRELPASRLTDAPSLDYASAFHAGNRLEGTGLTLADAGRTSAPEVRQRASLRDRVRAIAAADAKDAERRDAAAPPLDPTVATLRDEIETVKQAIADIRRRRELTRGS</sequence>
<keyword evidence="3 8" id="KW-0812">Transmembrane</keyword>
<dbReference type="Proteomes" id="UP000613160">
    <property type="component" value="Unassembled WGS sequence"/>
</dbReference>
<dbReference type="Pfam" id="PF13807">
    <property type="entry name" value="GNVR"/>
    <property type="match status" value="1"/>
</dbReference>
<keyword evidence="6" id="KW-0175">Coiled coil</keyword>
<reference evidence="11" key="2">
    <citation type="submission" date="2020-09" db="EMBL/GenBank/DDBJ databases">
        <authorList>
            <person name="Sun Q."/>
            <person name="Zhou Y."/>
        </authorList>
    </citation>
    <scope>NUCLEOTIDE SEQUENCE</scope>
    <source>
        <strain evidence="11">CGMCC 1.15493</strain>
    </source>
</reference>
<accession>A0A917D7A9</accession>
<evidence type="ECO:0000256" key="6">
    <source>
        <dbReference type="SAM" id="Coils"/>
    </source>
</evidence>
<dbReference type="InterPro" id="IPR050445">
    <property type="entry name" value="Bact_polysacc_biosynth/exp"/>
</dbReference>
<keyword evidence="12" id="KW-1185">Reference proteome</keyword>
<gene>
    <name evidence="11" type="ORF">GCM10011335_06580</name>
</gene>
<evidence type="ECO:0000256" key="8">
    <source>
        <dbReference type="SAM" id="Phobius"/>
    </source>
</evidence>
<evidence type="ECO:0000256" key="1">
    <source>
        <dbReference type="ARBA" id="ARBA00004651"/>
    </source>
</evidence>
<name>A0A917D7A9_9HYPH</name>
<dbReference type="InterPro" id="IPR032807">
    <property type="entry name" value="GNVR"/>
</dbReference>
<keyword evidence="5 8" id="KW-0472">Membrane</keyword>
<evidence type="ECO:0000313" key="12">
    <source>
        <dbReference type="Proteomes" id="UP000613160"/>
    </source>
</evidence>
<evidence type="ECO:0008006" key="13">
    <source>
        <dbReference type="Google" id="ProtNLM"/>
    </source>
</evidence>
<keyword evidence="2" id="KW-1003">Cell membrane</keyword>
<comment type="subcellular location">
    <subcellularLocation>
        <location evidence="1">Cell membrane</location>
        <topology evidence="1">Multi-pass membrane protein</topology>
    </subcellularLocation>
</comment>
<evidence type="ECO:0000256" key="5">
    <source>
        <dbReference type="ARBA" id="ARBA00023136"/>
    </source>
</evidence>
<dbReference type="EMBL" id="BMJJ01000001">
    <property type="protein sequence ID" value="GGD06324.1"/>
    <property type="molecule type" value="Genomic_DNA"/>
</dbReference>
<evidence type="ECO:0000259" key="10">
    <source>
        <dbReference type="Pfam" id="PF13807"/>
    </source>
</evidence>
<evidence type="ECO:0000313" key="11">
    <source>
        <dbReference type="EMBL" id="GGD06324.1"/>
    </source>
</evidence>
<evidence type="ECO:0000256" key="2">
    <source>
        <dbReference type="ARBA" id="ARBA00022475"/>
    </source>
</evidence>
<protein>
    <recommendedName>
        <fullName evidence="13">Chain-length determining protein</fullName>
    </recommendedName>
</protein>
<keyword evidence="4 8" id="KW-1133">Transmembrane helix</keyword>
<dbReference type="AlphaFoldDB" id="A0A917D7A9"/>